<accession>A0A3N2BYX8</accession>
<keyword evidence="3" id="KW-1185">Reference proteome</keyword>
<protein>
    <recommendedName>
        <fullName evidence="4">Multidrug transporter</fullName>
    </recommendedName>
</protein>
<proteinExistence type="predicted"/>
<evidence type="ECO:0000313" key="3">
    <source>
        <dbReference type="Proteomes" id="UP000266915"/>
    </source>
</evidence>
<comment type="caution">
    <text evidence="2">The sequence shown here is derived from an EMBL/GenBank/DDBJ whole genome shotgun (WGS) entry which is preliminary data.</text>
</comment>
<feature type="compositionally biased region" description="Basic and acidic residues" evidence="1">
    <location>
        <begin position="52"/>
        <end position="61"/>
    </location>
</feature>
<evidence type="ECO:0008006" key="4">
    <source>
        <dbReference type="Google" id="ProtNLM"/>
    </source>
</evidence>
<dbReference type="AlphaFoldDB" id="A0A3N2BYX8"/>
<evidence type="ECO:0000313" key="2">
    <source>
        <dbReference type="EMBL" id="ROR80413.1"/>
    </source>
</evidence>
<gene>
    <name evidence="2" type="ORF">EDD42_0454</name>
</gene>
<dbReference type="EMBL" id="RKHL01000001">
    <property type="protein sequence ID" value="ROR80413.1"/>
    <property type="molecule type" value="Genomic_DNA"/>
</dbReference>
<sequence length="74" mass="8075">MPVRYRLGMTDSDQTPNTHDENRHDQLTTAPNATEADAAPRIDVTDQGDGVTRIDIRDDAAVRPGADPEDTEQG</sequence>
<organism evidence="2 3">
    <name type="scientific">Plantibacter flavus</name>
    <dbReference type="NCBI Taxonomy" id="150123"/>
    <lineage>
        <taxon>Bacteria</taxon>
        <taxon>Bacillati</taxon>
        <taxon>Actinomycetota</taxon>
        <taxon>Actinomycetes</taxon>
        <taxon>Micrococcales</taxon>
        <taxon>Microbacteriaceae</taxon>
        <taxon>Plantibacter</taxon>
    </lineage>
</organism>
<reference evidence="2 3" key="1">
    <citation type="submission" date="2018-11" db="EMBL/GenBank/DDBJ databases">
        <title>Sequencing the genomes of 1000 actinobacteria strains.</title>
        <authorList>
            <person name="Klenk H.-P."/>
        </authorList>
    </citation>
    <scope>NUCLEOTIDE SEQUENCE [LARGE SCALE GENOMIC DNA]</scope>
    <source>
        <strain evidence="2 3">DSM 14012</strain>
    </source>
</reference>
<name>A0A3N2BYX8_9MICO</name>
<feature type="region of interest" description="Disordered" evidence="1">
    <location>
        <begin position="1"/>
        <end position="74"/>
    </location>
</feature>
<evidence type="ECO:0000256" key="1">
    <source>
        <dbReference type="SAM" id="MobiDB-lite"/>
    </source>
</evidence>
<dbReference type="Proteomes" id="UP000266915">
    <property type="component" value="Unassembled WGS sequence"/>
</dbReference>